<dbReference type="RefSeq" id="WP_012921373.1">
    <property type="nucleotide sequence ID" value="NC_013729.1"/>
</dbReference>
<accession>D2PNZ9</accession>
<dbReference type="InterPro" id="IPR016566">
    <property type="entry name" value="UCP010219"/>
</dbReference>
<organism evidence="3 4">
    <name type="scientific">Kribbella flavida (strain DSM 17836 / JCM 10339 / NBRC 14399)</name>
    <dbReference type="NCBI Taxonomy" id="479435"/>
    <lineage>
        <taxon>Bacteria</taxon>
        <taxon>Bacillati</taxon>
        <taxon>Actinomycetota</taxon>
        <taxon>Actinomycetes</taxon>
        <taxon>Propionibacteriales</taxon>
        <taxon>Kribbellaceae</taxon>
        <taxon>Kribbella</taxon>
    </lineage>
</organism>
<reference evidence="3 4" key="2">
    <citation type="journal article" date="2010" name="Stand. Genomic Sci.">
        <title>Complete genome sequence of Kribbella flavida type strain (IFO 14399).</title>
        <authorList>
            <person name="Pukall R."/>
            <person name="Lapidus A."/>
            <person name="Glavina Del Rio T."/>
            <person name="Copeland A."/>
            <person name="Tice H."/>
            <person name="Cheng J.-F."/>
            <person name="Lucas S."/>
            <person name="Chen F."/>
            <person name="Nolan M."/>
            <person name="LaButti K."/>
            <person name="Pati A."/>
            <person name="Ivanova N."/>
            <person name="Mavrommatis K."/>
            <person name="Mikhailova N."/>
            <person name="Pitluck S."/>
            <person name="Bruce D."/>
            <person name="Goodwin L."/>
            <person name="Land M."/>
            <person name="Hauser L."/>
            <person name="Chang Y.-J."/>
            <person name="Jeffries C.D."/>
            <person name="Chen A."/>
            <person name="Palaniappan K."/>
            <person name="Chain P."/>
            <person name="Rohde M."/>
            <person name="Goeker M."/>
            <person name="Bristow J."/>
            <person name="Eisen J.A."/>
            <person name="Markowitz V."/>
            <person name="Hugenholtz P."/>
            <person name="Kyrpides N.C."/>
            <person name="Klenk H.-P."/>
            <person name="Brettin T."/>
        </authorList>
    </citation>
    <scope>NUCLEOTIDE SEQUENCE [LARGE SCALE GENOMIC DNA]</scope>
    <source>
        <strain evidence="4">DSM 17836 / JCM 10339 / NBRC 14399</strain>
    </source>
</reference>
<keyword evidence="2" id="KW-1133">Transmembrane helix</keyword>
<feature type="transmembrane region" description="Helical" evidence="2">
    <location>
        <begin position="147"/>
        <end position="172"/>
    </location>
</feature>
<feature type="compositionally biased region" description="Low complexity" evidence="1">
    <location>
        <begin position="69"/>
        <end position="128"/>
    </location>
</feature>
<feature type="compositionally biased region" description="Basic and acidic residues" evidence="1">
    <location>
        <begin position="1"/>
        <end position="11"/>
    </location>
</feature>
<gene>
    <name evidence="3" type="ordered locus">Kfla_3763</name>
</gene>
<dbReference type="STRING" id="479435.Kfla_3763"/>
<feature type="region of interest" description="Disordered" evidence="1">
    <location>
        <begin position="1"/>
        <end position="144"/>
    </location>
</feature>
<dbReference type="KEGG" id="kfl:Kfla_3763"/>
<protein>
    <recommendedName>
        <fullName evidence="5">DUF3159 domain-containing protein</fullName>
    </recommendedName>
</protein>
<dbReference type="OrthoDB" id="5244221at2"/>
<feature type="transmembrane region" description="Helical" evidence="2">
    <location>
        <begin position="241"/>
        <end position="262"/>
    </location>
</feature>
<dbReference type="Pfam" id="PF11361">
    <property type="entry name" value="DUF3159"/>
    <property type="match status" value="1"/>
</dbReference>
<dbReference type="Proteomes" id="UP000007967">
    <property type="component" value="Chromosome"/>
</dbReference>
<proteinExistence type="predicted"/>
<reference evidence="4" key="1">
    <citation type="submission" date="2009-09" db="EMBL/GenBank/DDBJ databases">
        <title>The complete genome of Kribbella flavida DSM 17836.</title>
        <authorList>
            <consortium name="US DOE Joint Genome Institute (JGI-PGF)"/>
            <person name="Lucas S."/>
            <person name="Copeland A."/>
            <person name="Lapidus A."/>
            <person name="Glavina del Rio T."/>
            <person name="Dalin E."/>
            <person name="Tice H."/>
            <person name="Bruce D."/>
            <person name="Goodwin L."/>
            <person name="Pitluck S."/>
            <person name="Kyrpides N."/>
            <person name="Mavromatis K."/>
            <person name="Ivanova N."/>
            <person name="Saunders E."/>
            <person name="Brettin T."/>
            <person name="Detter J.C."/>
            <person name="Han C."/>
            <person name="Larimer F."/>
            <person name="Land M."/>
            <person name="Hauser L."/>
            <person name="Markowitz V."/>
            <person name="Cheng J.-F."/>
            <person name="Hugenholtz P."/>
            <person name="Woyke T."/>
            <person name="Wu D."/>
            <person name="Pukall R."/>
            <person name="Klenk H.-P."/>
            <person name="Eisen J.A."/>
        </authorList>
    </citation>
    <scope>NUCLEOTIDE SEQUENCE [LARGE SCALE GENOMIC DNA]</scope>
    <source>
        <strain evidence="4">DSM 17836 / JCM 10339 / NBRC 14399</strain>
    </source>
</reference>
<keyword evidence="4" id="KW-1185">Reference proteome</keyword>
<evidence type="ECO:0000256" key="1">
    <source>
        <dbReference type="SAM" id="MobiDB-lite"/>
    </source>
</evidence>
<feature type="transmembrane region" description="Helical" evidence="2">
    <location>
        <begin position="283"/>
        <end position="302"/>
    </location>
</feature>
<feature type="transmembrane region" description="Helical" evidence="2">
    <location>
        <begin position="308"/>
        <end position="332"/>
    </location>
</feature>
<evidence type="ECO:0008006" key="5">
    <source>
        <dbReference type="Google" id="ProtNLM"/>
    </source>
</evidence>
<keyword evidence="2" id="KW-0812">Transmembrane</keyword>
<evidence type="ECO:0000256" key="2">
    <source>
        <dbReference type="SAM" id="Phobius"/>
    </source>
</evidence>
<dbReference type="EMBL" id="CP001736">
    <property type="protein sequence ID" value="ADB32817.1"/>
    <property type="molecule type" value="Genomic_DNA"/>
</dbReference>
<feature type="transmembrane region" description="Helical" evidence="2">
    <location>
        <begin position="178"/>
        <end position="198"/>
    </location>
</feature>
<dbReference type="AlphaFoldDB" id="D2PNZ9"/>
<sequence length="360" mass="37028">MAEPRAGRDSGVEENLEETLVEILRPEIEAVEQTAESDRAKPSEPATAGSDGGPKDGLAQGAGPGAGTLPGTAPGAATGTAPSEAPGTAPSEATGTASAAATGAPTGTAPTGTATGVPTGTVTGAAPGDTVGDEPAGSRPQTTDKDFFHALGGWGALLDIGLPWIAFLIVYAASDHDLRLALIVAIACGAAVALLRLVRKQPLRNVLGGFIGVLISAWVANRSGRAEDVYLPGLLTNLGYGLLYLLTVLLRWPLFGVVYGLITQTGTAWRRDPAMLRGFSRATLVFVGLFAIRLIVQTPLYLTGSLNALGIAKVGLGLPFYALALWLAYAVLRGSLPPDKWDEARDHVTHLLGGGKNKKK</sequence>
<evidence type="ECO:0000313" key="3">
    <source>
        <dbReference type="EMBL" id="ADB32817.1"/>
    </source>
</evidence>
<name>D2PNZ9_KRIFD</name>
<dbReference type="HOGENOM" id="CLU_768988_0_0_11"/>
<keyword evidence="2" id="KW-0472">Membrane</keyword>
<dbReference type="eggNOG" id="ENOG5031MNQ">
    <property type="taxonomic scope" value="Bacteria"/>
</dbReference>
<feature type="transmembrane region" description="Helical" evidence="2">
    <location>
        <begin position="205"/>
        <end position="221"/>
    </location>
</feature>
<evidence type="ECO:0000313" key="4">
    <source>
        <dbReference type="Proteomes" id="UP000007967"/>
    </source>
</evidence>